<reference evidence="11" key="1">
    <citation type="submission" date="2021-02" db="EMBL/GenBank/DDBJ databases">
        <authorList>
            <person name="Nowell W R."/>
        </authorList>
    </citation>
    <scope>NUCLEOTIDE SEQUENCE</scope>
</reference>
<evidence type="ECO:0000256" key="5">
    <source>
        <dbReference type="ARBA" id="ARBA00023180"/>
    </source>
</evidence>
<dbReference type="EMBL" id="CAJOBJ010070379">
    <property type="protein sequence ID" value="CAF4457501.1"/>
    <property type="molecule type" value="Genomic_DNA"/>
</dbReference>
<dbReference type="InterPro" id="IPR029019">
    <property type="entry name" value="HEX_eukaryotic_N"/>
</dbReference>
<name>A0A815NJB3_9BILA</name>
<dbReference type="PRINTS" id="PR00738">
    <property type="entry name" value="GLHYDRLASE20"/>
</dbReference>
<gene>
    <name evidence="14" type="ORF">GIL414_LOCUS32711</name>
    <name evidence="11" type="ORF">KQP761_LOCUS11485</name>
    <name evidence="13" type="ORF">OVN521_LOCUS10993</name>
    <name evidence="12" type="ORF">WKI299_LOCUS18262</name>
</gene>
<evidence type="ECO:0000256" key="4">
    <source>
        <dbReference type="ARBA" id="ARBA00022801"/>
    </source>
</evidence>
<dbReference type="InterPro" id="IPR029018">
    <property type="entry name" value="Hex-like_dom2"/>
</dbReference>
<keyword evidence="4" id="KW-0378">Hydrolase</keyword>
<dbReference type="EMBL" id="CAJNOW010005128">
    <property type="protein sequence ID" value="CAF1440492.1"/>
    <property type="molecule type" value="Genomic_DNA"/>
</dbReference>
<dbReference type="Proteomes" id="UP000663856">
    <property type="component" value="Unassembled WGS sequence"/>
</dbReference>
<evidence type="ECO:0000256" key="2">
    <source>
        <dbReference type="ARBA" id="ARBA00006285"/>
    </source>
</evidence>
<dbReference type="SUPFAM" id="SSF55545">
    <property type="entry name" value="beta-N-acetylhexosaminidase-like domain"/>
    <property type="match status" value="1"/>
</dbReference>
<evidence type="ECO:0000313" key="12">
    <source>
        <dbReference type="EMBL" id="CAF2091756.1"/>
    </source>
</evidence>
<comment type="catalytic activity">
    <reaction evidence="1">
        <text>Hydrolysis of terminal non-reducing N-acetyl-D-hexosamine residues in N-acetyl-beta-D-hexosaminides.</text>
        <dbReference type="EC" id="3.2.1.52"/>
    </reaction>
</comment>
<keyword evidence="8" id="KW-0812">Transmembrane</keyword>
<evidence type="ECO:0000313" key="11">
    <source>
        <dbReference type="EMBL" id="CAF1440492.1"/>
    </source>
</evidence>
<evidence type="ECO:0000313" key="16">
    <source>
        <dbReference type="Proteomes" id="UP000663866"/>
    </source>
</evidence>
<dbReference type="AlphaFoldDB" id="A0A815NJB3"/>
<evidence type="ECO:0000256" key="8">
    <source>
        <dbReference type="SAM" id="Phobius"/>
    </source>
</evidence>
<dbReference type="EMBL" id="CAJOBG010001432">
    <property type="protein sequence ID" value="CAF3928572.1"/>
    <property type="molecule type" value="Genomic_DNA"/>
</dbReference>
<sequence length="718" mass="84373">MLKAVSIVTCLAIISIYFLLINIIYPYVCWSKHRPSDDDSYISPPTATLINKRLTRVCSNRYRFNLMPMPSKIISSNRATTIRIPSMIRIEIKHSLPFPIPKSFNNASFILSIEYEYDMNNNSYPTLGIDESYQLNITSNNRAFLCAKTYVGILRGLSTFEQLQSHEKVPIPLAIFDKPRFIWRGLMLDVARHFIPISIIQKTINFMHLVKMNVLHLHLSDDQGFRLESKRFPRLHDSHEFYSQSDMQNLIEYARQRAIRIVPEFDMPAHTSAWFIGYPHLASTQKSSYHLETTWGVKNATMDVTRPSTYDFLDKFFSEMTQLFPDPYFHIGGDECEPYEWMESEQIQKFLKQKRLYSHQDLQAYFNRRIEKILKKYNRTMMGWDEISASNFSKESIIQSWRNKNSLFDAIYQGYHGILSHGFYLDHMASAEYHYSNDLTTDNLFDTIKQKRFLGGEACLWTEYIDANMVHSRAWPRTAAIAERLWSTSSDEIECMYDRLAFMDKTFFRPNDEKYIRDLSRLTSNVNALKLLADLCEPLGLQGRDHTRNYTSRTPLNRFVDILKPESEQARQLIKTRNVSQLYSTFVSWKMNHLHIRCNDSDVLQLSENLARLSEIGLRLLKLLSLNEQRQIVSSRWYYYQVYILNTLEYQVPEIRLAGVRVLRDLLEQFDPCSFDLVNLSLIVCFPIIVILAQRVGFIRRHILLPSLNFFYYCCGRC</sequence>
<comment type="caution">
    <text evidence="11">The sequence shown here is derived from an EMBL/GenBank/DDBJ whole genome shotgun (WGS) entry which is preliminary data.</text>
</comment>
<evidence type="ECO:0000313" key="15">
    <source>
        <dbReference type="Proteomes" id="UP000663834"/>
    </source>
</evidence>
<dbReference type="Pfam" id="PF00728">
    <property type="entry name" value="Glyco_hydro_20"/>
    <property type="match status" value="1"/>
</dbReference>
<dbReference type="OrthoDB" id="428480at2759"/>
<dbReference type="GO" id="GO:0006689">
    <property type="term" value="P:ganglioside catabolic process"/>
    <property type="evidence" value="ECO:0007669"/>
    <property type="project" value="TreeGrafter"/>
</dbReference>
<evidence type="ECO:0000259" key="10">
    <source>
        <dbReference type="Pfam" id="PF14845"/>
    </source>
</evidence>
<dbReference type="Pfam" id="PF14845">
    <property type="entry name" value="Glycohydro_20b2"/>
    <property type="match status" value="1"/>
</dbReference>
<feature type="transmembrane region" description="Helical" evidence="8">
    <location>
        <begin position="677"/>
        <end position="698"/>
    </location>
</feature>
<evidence type="ECO:0000256" key="6">
    <source>
        <dbReference type="ARBA" id="ARBA00023295"/>
    </source>
</evidence>
<dbReference type="Proteomes" id="UP000663866">
    <property type="component" value="Unassembled WGS sequence"/>
</dbReference>
<dbReference type="EMBL" id="CAJNRF010007486">
    <property type="protein sequence ID" value="CAF2091756.1"/>
    <property type="molecule type" value="Genomic_DNA"/>
</dbReference>
<keyword evidence="6" id="KW-0326">Glycosidase</keyword>
<dbReference type="InterPro" id="IPR017853">
    <property type="entry name" value="GH"/>
</dbReference>
<dbReference type="PANTHER" id="PTHR22600:SF21">
    <property type="entry name" value="BETA-HEXOSAMINIDASE A"/>
    <property type="match status" value="1"/>
</dbReference>
<evidence type="ECO:0000256" key="1">
    <source>
        <dbReference type="ARBA" id="ARBA00001231"/>
    </source>
</evidence>
<evidence type="ECO:0000313" key="14">
    <source>
        <dbReference type="EMBL" id="CAF4457501.1"/>
    </source>
</evidence>
<dbReference type="GO" id="GO:0005764">
    <property type="term" value="C:lysosome"/>
    <property type="evidence" value="ECO:0007669"/>
    <property type="project" value="TreeGrafter"/>
</dbReference>
<keyword evidence="8" id="KW-1133">Transmembrane helix</keyword>
<feature type="active site" description="Proton donor" evidence="7">
    <location>
        <position position="335"/>
    </location>
</feature>
<dbReference type="PANTHER" id="PTHR22600">
    <property type="entry name" value="BETA-HEXOSAMINIDASE"/>
    <property type="match status" value="1"/>
</dbReference>
<organism evidence="11 15">
    <name type="scientific">Rotaria magnacalcarata</name>
    <dbReference type="NCBI Taxonomy" id="392030"/>
    <lineage>
        <taxon>Eukaryota</taxon>
        <taxon>Metazoa</taxon>
        <taxon>Spiralia</taxon>
        <taxon>Gnathifera</taxon>
        <taxon>Rotifera</taxon>
        <taxon>Eurotatoria</taxon>
        <taxon>Bdelloidea</taxon>
        <taxon>Philodinida</taxon>
        <taxon>Philodinidae</taxon>
        <taxon>Rotaria</taxon>
    </lineage>
</organism>
<evidence type="ECO:0000313" key="13">
    <source>
        <dbReference type="EMBL" id="CAF3928572.1"/>
    </source>
</evidence>
<feature type="domain" description="Beta-hexosaminidase eukaryotic type N-terminal" evidence="10">
    <location>
        <begin position="108"/>
        <end position="163"/>
    </location>
</feature>
<comment type="similarity">
    <text evidence="2">Belongs to the glycosyl hydrolase 20 family.</text>
</comment>
<keyword evidence="16" id="KW-1185">Reference proteome</keyword>
<dbReference type="Proteomes" id="UP000681720">
    <property type="component" value="Unassembled WGS sequence"/>
</dbReference>
<dbReference type="Gene3D" id="3.30.379.10">
    <property type="entry name" value="Chitobiase/beta-hexosaminidase domain 2-like"/>
    <property type="match status" value="1"/>
</dbReference>
<dbReference type="GO" id="GO:0030203">
    <property type="term" value="P:glycosaminoglycan metabolic process"/>
    <property type="evidence" value="ECO:0007669"/>
    <property type="project" value="TreeGrafter"/>
</dbReference>
<evidence type="ECO:0000256" key="3">
    <source>
        <dbReference type="ARBA" id="ARBA00012663"/>
    </source>
</evidence>
<protein>
    <recommendedName>
        <fullName evidence="3">beta-N-acetylhexosaminidase</fullName>
        <ecNumber evidence="3">3.2.1.52</ecNumber>
    </recommendedName>
</protein>
<feature type="transmembrane region" description="Helical" evidence="8">
    <location>
        <begin position="7"/>
        <end position="28"/>
    </location>
</feature>
<dbReference type="InterPro" id="IPR025705">
    <property type="entry name" value="Beta_hexosaminidase_sua/sub"/>
</dbReference>
<keyword evidence="5" id="KW-0325">Glycoprotein</keyword>
<dbReference type="InterPro" id="IPR015883">
    <property type="entry name" value="Glyco_hydro_20_cat"/>
</dbReference>
<evidence type="ECO:0000256" key="7">
    <source>
        <dbReference type="PIRSR" id="PIRSR625705-1"/>
    </source>
</evidence>
<dbReference type="Gene3D" id="3.20.20.80">
    <property type="entry name" value="Glycosidases"/>
    <property type="match status" value="1"/>
</dbReference>
<accession>A0A815NJB3</accession>
<dbReference type="GO" id="GO:0016020">
    <property type="term" value="C:membrane"/>
    <property type="evidence" value="ECO:0007669"/>
    <property type="project" value="TreeGrafter"/>
</dbReference>
<feature type="domain" description="Glycoside hydrolase family 20 catalytic" evidence="9">
    <location>
        <begin position="181"/>
        <end position="488"/>
    </location>
</feature>
<dbReference type="SUPFAM" id="SSF51445">
    <property type="entry name" value="(Trans)glycosidases"/>
    <property type="match status" value="1"/>
</dbReference>
<proteinExistence type="inferred from homology"/>
<dbReference type="Proteomes" id="UP000663834">
    <property type="component" value="Unassembled WGS sequence"/>
</dbReference>
<dbReference type="EC" id="3.2.1.52" evidence="3"/>
<dbReference type="GO" id="GO:0005975">
    <property type="term" value="P:carbohydrate metabolic process"/>
    <property type="evidence" value="ECO:0007669"/>
    <property type="project" value="InterPro"/>
</dbReference>
<dbReference type="GO" id="GO:0004563">
    <property type="term" value="F:beta-N-acetylhexosaminidase activity"/>
    <property type="evidence" value="ECO:0007669"/>
    <property type="project" value="UniProtKB-EC"/>
</dbReference>
<keyword evidence="8" id="KW-0472">Membrane</keyword>
<evidence type="ECO:0000259" key="9">
    <source>
        <dbReference type="Pfam" id="PF00728"/>
    </source>
</evidence>